<keyword evidence="3" id="KW-1185">Reference proteome</keyword>
<organism evidence="2 3">
    <name type="scientific">Microvirgula aerodenitrificans</name>
    <dbReference type="NCBI Taxonomy" id="57480"/>
    <lineage>
        <taxon>Bacteria</taxon>
        <taxon>Pseudomonadati</taxon>
        <taxon>Pseudomonadota</taxon>
        <taxon>Betaproteobacteria</taxon>
        <taxon>Neisseriales</taxon>
        <taxon>Aquaspirillaceae</taxon>
        <taxon>Microvirgula</taxon>
    </lineage>
</organism>
<dbReference type="Proteomes" id="UP000244173">
    <property type="component" value="Chromosome"/>
</dbReference>
<feature type="domain" description="Phage head morphogenesis" evidence="1">
    <location>
        <begin position="17"/>
        <end position="73"/>
    </location>
</feature>
<evidence type="ECO:0000313" key="2">
    <source>
        <dbReference type="EMBL" id="AVY95643.1"/>
    </source>
</evidence>
<dbReference type="STRING" id="1122240.GCA_000620105_01872"/>
<accession>A0A2S0PE97</accession>
<gene>
    <name evidence="2" type="ORF">DAI18_17535</name>
</gene>
<dbReference type="Pfam" id="PF04233">
    <property type="entry name" value="Phage_Mu_F"/>
    <property type="match status" value="1"/>
</dbReference>
<name>A0A2S0PE97_9NEIS</name>
<sequence length="90" mass="10084">MVQKKDDIFLTVDGRRAAAEEEKARQLALGITSYRWSSSNDEGVCERCMVNYGKVFRWDDPPPTGHPGEGKFCSRKEGCRCIAIPVFSQG</sequence>
<dbReference type="InterPro" id="IPR006528">
    <property type="entry name" value="Phage_head_morphogenesis_dom"/>
</dbReference>
<dbReference type="RefSeq" id="WP_028498994.1">
    <property type="nucleotide sequence ID" value="NZ_CAURZP010000010.1"/>
</dbReference>
<reference evidence="2 3" key="1">
    <citation type="submission" date="2018-04" db="EMBL/GenBank/DDBJ databases">
        <title>Denitrifier Microvirgula.</title>
        <authorList>
            <person name="Anderson E."/>
            <person name="Jang J."/>
            <person name="Ishii S."/>
        </authorList>
    </citation>
    <scope>NUCLEOTIDE SEQUENCE [LARGE SCALE GENOMIC DNA]</scope>
    <source>
        <strain evidence="2 3">BE2.4</strain>
    </source>
</reference>
<evidence type="ECO:0000259" key="1">
    <source>
        <dbReference type="Pfam" id="PF04233"/>
    </source>
</evidence>
<evidence type="ECO:0000313" key="3">
    <source>
        <dbReference type="Proteomes" id="UP000244173"/>
    </source>
</evidence>
<dbReference type="AlphaFoldDB" id="A0A2S0PE97"/>
<protein>
    <recommendedName>
        <fullName evidence="1">Phage head morphogenesis domain-containing protein</fullName>
    </recommendedName>
</protein>
<proteinExistence type="predicted"/>
<dbReference type="OrthoDB" id="9026638at2"/>
<dbReference type="EMBL" id="CP028519">
    <property type="protein sequence ID" value="AVY95643.1"/>
    <property type="molecule type" value="Genomic_DNA"/>
</dbReference>
<dbReference type="KEGG" id="maer:DAI18_17535"/>